<dbReference type="Proteomes" id="UP000758603">
    <property type="component" value="Unassembled WGS sequence"/>
</dbReference>
<protein>
    <recommendedName>
        <fullName evidence="1">2EXR domain-containing protein</fullName>
    </recommendedName>
</protein>
<feature type="domain" description="2EXR" evidence="1">
    <location>
        <begin position="5"/>
        <end position="66"/>
    </location>
</feature>
<name>A0A9P8USC4_9PEZI</name>
<comment type="caution">
    <text evidence="2">The sequence shown here is derived from an EMBL/GenBank/DDBJ whole genome shotgun (WGS) entry which is preliminary data.</text>
</comment>
<evidence type="ECO:0000313" key="3">
    <source>
        <dbReference type="Proteomes" id="UP000758603"/>
    </source>
</evidence>
<keyword evidence="3" id="KW-1185">Reference proteome</keyword>
<reference evidence="2" key="1">
    <citation type="journal article" date="2021" name="Nat. Commun.">
        <title>Genetic determinants of endophytism in the Arabidopsis root mycobiome.</title>
        <authorList>
            <person name="Mesny F."/>
            <person name="Miyauchi S."/>
            <person name="Thiergart T."/>
            <person name="Pickel B."/>
            <person name="Atanasova L."/>
            <person name="Karlsson M."/>
            <person name="Huettel B."/>
            <person name="Barry K.W."/>
            <person name="Haridas S."/>
            <person name="Chen C."/>
            <person name="Bauer D."/>
            <person name="Andreopoulos W."/>
            <person name="Pangilinan J."/>
            <person name="LaButti K."/>
            <person name="Riley R."/>
            <person name="Lipzen A."/>
            <person name="Clum A."/>
            <person name="Drula E."/>
            <person name="Henrissat B."/>
            <person name="Kohler A."/>
            <person name="Grigoriev I.V."/>
            <person name="Martin F.M."/>
            <person name="Hacquard S."/>
        </authorList>
    </citation>
    <scope>NUCLEOTIDE SEQUENCE</scope>
    <source>
        <strain evidence="2">MPI-SDFR-AT-0073</strain>
    </source>
</reference>
<dbReference type="OrthoDB" id="4707605at2759"/>
<sequence length="246" mass="28586">MSLIYFDQLPEELRLKIWEDALEDEYCSRLVFFCAKTGTLLPTRNLVSPLLIVNQESRECALTERRHTVIVYKIPPAGYKRNGTQRESLLIRDCVPAGCLRVNLKREHFIEHPTFLRNESFARQGIAHWNCISTTRRQSSIRRYITAPLKQDWTQCEHFHKSSGVSAVAVQSPAIMTFFKSSITSERNARLSARDPQYFVIDSLSTYITDVSNVDLDLLRLMDRYIPKEAIAWKSDRLQIDFNLVR</sequence>
<dbReference type="InterPro" id="IPR045518">
    <property type="entry name" value="2EXR"/>
</dbReference>
<dbReference type="RefSeq" id="XP_045961535.1">
    <property type="nucleotide sequence ID" value="XM_046102022.1"/>
</dbReference>
<gene>
    <name evidence="2" type="ORF">BKA67DRAFT_554913</name>
</gene>
<proteinExistence type="predicted"/>
<evidence type="ECO:0000313" key="2">
    <source>
        <dbReference type="EMBL" id="KAH6657301.1"/>
    </source>
</evidence>
<dbReference type="EMBL" id="JAGPXC010000002">
    <property type="protein sequence ID" value="KAH6657301.1"/>
    <property type="molecule type" value="Genomic_DNA"/>
</dbReference>
<evidence type="ECO:0000259" key="1">
    <source>
        <dbReference type="Pfam" id="PF20150"/>
    </source>
</evidence>
<accession>A0A9P8USC4</accession>
<organism evidence="2 3">
    <name type="scientific">Truncatella angustata</name>
    <dbReference type="NCBI Taxonomy" id="152316"/>
    <lineage>
        <taxon>Eukaryota</taxon>
        <taxon>Fungi</taxon>
        <taxon>Dikarya</taxon>
        <taxon>Ascomycota</taxon>
        <taxon>Pezizomycotina</taxon>
        <taxon>Sordariomycetes</taxon>
        <taxon>Xylariomycetidae</taxon>
        <taxon>Amphisphaeriales</taxon>
        <taxon>Sporocadaceae</taxon>
        <taxon>Truncatella</taxon>
    </lineage>
</organism>
<dbReference type="GeneID" id="70130914"/>
<dbReference type="AlphaFoldDB" id="A0A9P8USC4"/>
<dbReference type="Pfam" id="PF20150">
    <property type="entry name" value="2EXR"/>
    <property type="match status" value="1"/>
</dbReference>